<keyword evidence="2" id="KW-0614">Plasmid</keyword>
<dbReference type="AlphaFoldDB" id="A0A8B0STP0"/>
<accession>A0A8B0STP0</accession>
<protein>
    <submittedName>
        <fullName evidence="2">Uncharacterized protein</fullName>
    </submittedName>
</protein>
<dbReference type="EMBL" id="MN956836">
    <property type="protein sequence ID" value="QTX14379.1"/>
    <property type="molecule type" value="Genomic_DNA"/>
</dbReference>
<reference evidence="2" key="1">
    <citation type="submission" date="2020-01" db="EMBL/GenBank/DDBJ databases">
        <authorList>
            <person name="Qin S."/>
        </authorList>
    </citation>
    <scope>NUCLEOTIDE SEQUENCE</scope>
    <source>
        <strain evidence="2">CVir17-16-YZ6g</strain>
        <plasmid evidence="2">p17-15-vir-like</plasmid>
    </source>
</reference>
<evidence type="ECO:0000256" key="1">
    <source>
        <dbReference type="SAM" id="MobiDB-lite"/>
    </source>
</evidence>
<evidence type="ECO:0000313" key="2">
    <source>
        <dbReference type="EMBL" id="QTX14379.1"/>
    </source>
</evidence>
<feature type="region of interest" description="Disordered" evidence="1">
    <location>
        <begin position="1"/>
        <end position="36"/>
    </location>
</feature>
<sequence length="95" mass="10842">MQSNNKKTQSARKKVQSEPHWVMQRPQGSTKEYIPQPILITAARRSKRSHGVRKRRGSGKITEFTDCTYVGLLKMARDQPVIMKLTAVCNILTMV</sequence>
<geneLocation type="plasmid" evidence="2">
    <name>p17-15-vir-like</name>
</geneLocation>
<name>A0A8B0STP0_KLEPN</name>
<proteinExistence type="predicted"/>
<organism evidence="2">
    <name type="scientific">Klebsiella pneumoniae</name>
    <dbReference type="NCBI Taxonomy" id="573"/>
    <lineage>
        <taxon>Bacteria</taxon>
        <taxon>Pseudomonadati</taxon>
        <taxon>Pseudomonadota</taxon>
        <taxon>Gammaproteobacteria</taxon>
        <taxon>Enterobacterales</taxon>
        <taxon>Enterobacteriaceae</taxon>
        <taxon>Klebsiella/Raoultella group</taxon>
        <taxon>Klebsiella</taxon>
        <taxon>Klebsiella pneumoniae complex</taxon>
    </lineage>
</organism>